<keyword evidence="6" id="KW-1185">Reference proteome</keyword>
<feature type="region of interest" description="Disordered" evidence="2">
    <location>
        <begin position="425"/>
        <end position="486"/>
    </location>
</feature>
<dbReference type="AlphaFoldDB" id="A0A1H1GQ06"/>
<dbReference type="PANTHER" id="PTHR33392:SF6">
    <property type="entry name" value="POLYISOPRENYL-TEICHOIC ACID--PEPTIDOGLYCAN TEICHOIC ACID TRANSFERASE TAGU"/>
    <property type="match status" value="1"/>
</dbReference>
<keyword evidence="3" id="KW-1133">Transmembrane helix</keyword>
<dbReference type="OrthoDB" id="3573673at2"/>
<feature type="compositionally biased region" description="Low complexity" evidence="2">
    <location>
        <begin position="444"/>
        <end position="464"/>
    </location>
</feature>
<dbReference type="Pfam" id="PF03816">
    <property type="entry name" value="LytR_cpsA_psr"/>
    <property type="match status" value="1"/>
</dbReference>
<dbReference type="InterPro" id="IPR004474">
    <property type="entry name" value="LytR_CpsA_psr"/>
</dbReference>
<protein>
    <submittedName>
        <fullName evidence="5">Cell envelope-related function transcriptional attenuator common domain-containing protein</fullName>
    </submittedName>
</protein>
<feature type="domain" description="Cell envelope-related transcriptional attenuator" evidence="4">
    <location>
        <begin position="175"/>
        <end position="348"/>
    </location>
</feature>
<dbReference type="Proteomes" id="UP000217103">
    <property type="component" value="Unassembled WGS sequence"/>
</dbReference>
<accession>A0A1H1GQ06</accession>
<dbReference type="NCBIfam" id="TIGR00350">
    <property type="entry name" value="lytR_cpsA_psr"/>
    <property type="match status" value="1"/>
</dbReference>
<dbReference type="STRING" id="35622.SAMN04489764_3719"/>
<organism evidence="5 6">
    <name type="scientific">Thermostaphylospora chromogena</name>
    <dbReference type="NCBI Taxonomy" id="35622"/>
    <lineage>
        <taxon>Bacteria</taxon>
        <taxon>Bacillati</taxon>
        <taxon>Actinomycetota</taxon>
        <taxon>Actinomycetes</taxon>
        <taxon>Streptosporangiales</taxon>
        <taxon>Thermomonosporaceae</taxon>
        <taxon>Thermostaphylospora</taxon>
    </lineage>
</organism>
<feature type="compositionally biased region" description="Polar residues" evidence="2">
    <location>
        <begin position="466"/>
        <end position="478"/>
    </location>
</feature>
<dbReference type="Gene3D" id="3.40.630.190">
    <property type="entry name" value="LCP protein"/>
    <property type="match status" value="1"/>
</dbReference>
<keyword evidence="3" id="KW-0812">Transmembrane</keyword>
<evidence type="ECO:0000256" key="2">
    <source>
        <dbReference type="SAM" id="MobiDB-lite"/>
    </source>
</evidence>
<evidence type="ECO:0000256" key="3">
    <source>
        <dbReference type="SAM" id="Phobius"/>
    </source>
</evidence>
<feature type="transmembrane region" description="Helical" evidence="3">
    <location>
        <begin position="64"/>
        <end position="88"/>
    </location>
</feature>
<name>A0A1H1GQ06_9ACTN</name>
<dbReference type="EMBL" id="FNKK01000002">
    <property type="protein sequence ID" value="SDR14956.1"/>
    <property type="molecule type" value="Genomic_DNA"/>
</dbReference>
<feature type="transmembrane region" description="Helical" evidence="3">
    <location>
        <begin position="31"/>
        <end position="52"/>
    </location>
</feature>
<gene>
    <name evidence="5" type="ORF">SAMN04489764_3719</name>
</gene>
<evidence type="ECO:0000313" key="6">
    <source>
        <dbReference type="Proteomes" id="UP000217103"/>
    </source>
</evidence>
<evidence type="ECO:0000256" key="1">
    <source>
        <dbReference type="ARBA" id="ARBA00006068"/>
    </source>
</evidence>
<sequence length="486" mass="52030">MSAASVIGWTALSALIPGAAHLRAGRRRTGFILLGTFIALLLGAAGFVLANLDNVGIVLRDSTLLIVAVLAGVGAVAWFVLVLASYITLKPDRLNHTGQITSGIVVGVLCVLVMAPFVVTANSVLVARDVADSIFAGPRDSTAPPIKDEDPWNGATRMNFLLIGGDAAGNRTGVRTDSMNVASVHVKTGNTVLISLPRNLQHVRFPPGSPLAKQFPNGFHAELPNGGLLNEVWQYAEDHPEIMGAEHQGPRALMDAIGHTLGLKIDYYVLINMYGFAALVDAIGGLKIRVEQDIKWGGLYGTAGTIKAGYRRLSGEEALWYGRSRVGSDDFSRMSRQRCVIGAFVQQATPQVVLANFTKIAQATKKLAQTNVPRDLLEHLAELALKVKDAKITSLQFVPPEYWPGNPDWEKIRRATARALRQSVQSDQRALAANVTASPGATKPSPTATRPTAEASASTPTAPSRNRPTPTRNNQEAKSLNELCGF</sequence>
<comment type="similarity">
    <text evidence="1">Belongs to the LytR/CpsA/Psr (LCP) family.</text>
</comment>
<evidence type="ECO:0000259" key="4">
    <source>
        <dbReference type="Pfam" id="PF03816"/>
    </source>
</evidence>
<dbReference type="InterPro" id="IPR050922">
    <property type="entry name" value="LytR/CpsA/Psr_CW_biosynth"/>
</dbReference>
<reference evidence="5 6" key="1">
    <citation type="submission" date="2016-10" db="EMBL/GenBank/DDBJ databases">
        <authorList>
            <person name="de Groot N.N."/>
        </authorList>
    </citation>
    <scope>NUCLEOTIDE SEQUENCE [LARGE SCALE GENOMIC DNA]</scope>
    <source>
        <strain evidence="5 6">DSM 43794</strain>
    </source>
</reference>
<dbReference type="PANTHER" id="PTHR33392">
    <property type="entry name" value="POLYISOPRENYL-TEICHOIC ACID--PEPTIDOGLYCAN TEICHOIC ACID TRANSFERASE TAGU"/>
    <property type="match status" value="1"/>
</dbReference>
<proteinExistence type="inferred from homology"/>
<dbReference type="RefSeq" id="WP_093260500.1">
    <property type="nucleotide sequence ID" value="NZ_FNKK01000002.1"/>
</dbReference>
<feature type="transmembrane region" description="Helical" evidence="3">
    <location>
        <begin position="100"/>
        <end position="119"/>
    </location>
</feature>
<keyword evidence="3" id="KW-0472">Membrane</keyword>
<evidence type="ECO:0000313" key="5">
    <source>
        <dbReference type="EMBL" id="SDR14956.1"/>
    </source>
</evidence>